<proteinExistence type="predicted"/>
<feature type="coiled-coil region" evidence="1">
    <location>
        <begin position="416"/>
        <end position="443"/>
    </location>
</feature>
<sequence length="461" mass="54192">MAHLHRFVSLGDRFNSQVFTFIVPPKILRDYADLSSREFEYGYQRWTLSFVKSAKHIGVFLELKKATEGLNCTIDFVITLINHDHFTRNEELRERKTQFTVDMPRHGNPHFIEIEELIKRNFAMPSGDFMVEVELRHIKTVFEDVIQLPRRPSEVNMHQIDYQNFETRHFHFGDSDWNVALSHLGDDHSSTSQDVVRLTRLTNFDLLCKTKYAVVLGKGKKMTETDIMEVSLDSENEDPGYTLHQSLYNTASHKGRLQLLVEMYSTTYYSRVRLEPLTKNKNRAHCYDREQQAWLMESNVSGPYLKLRLYYTDVKNVPRRYTRFVNWSVAIVPALRTYKPVKGLDGPYTSYYSQQTDAEKGYEMVTNIRTEELNDPDNIYLDENDHTLTVEIHWLMSHLLYQVEYGKTDDVHKVQRHQMSRELLALQAENYSLEKQLHSYQQAIAKKDSKGRYSEDGSLED</sequence>
<dbReference type="Proteomes" id="UP000085678">
    <property type="component" value="Unplaced"/>
</dbReference>
<dbReference type="Pfam" id="PF00917">
    <property type="entry name" value="MATH"/>
    <property type="match status" value="1"/>
</dbReference>
<dbReference type="CDD" id="cd00121">
    <property type="entry name" value="MATH"/>
    <property type="match status" value="1"/>
</dbReference>
<dbReference type="InterPro" id="IPR008974">
    <property type="entry name" value="TRAF-like"/>
</dbReference>
<gene>
    <name evidence="4" type="primary">LOC106179232</name>
</gene>
<evidence type="ECO:0000313" key="3">
    <source>
        <dbReference type="Proteomes" id="UP000085678"/>
    </source>
</evidence>
<keyword evidence="1" id="KW-0175">Coiled coil</keyword>
<protein>
    <submittedName>
        <fullName evidence="4">Uncharacterized protein LOC106179232</fullName>
    </submittedName>
</protein>
<keyword evidence="3" id="KW-1185">Reference proteome</keyword>
<evidence type="ECO:0000259" key="2">
    <source>
        <dbReference type="Pfam" id="PF00917"/>
    </source>
</evidence>
<dbReference type="SUPFAM" id="SSF49599">
    <property type="entry name" value="TRAF domain-like"/>
    <property type="match status" value="1"/>
</dbReference>
<evidence type="ECO:0000256" key="1">
    <source>
        <dbReference type="SAM" id="Coils"/>
    </source>
</evidence>
<dbReference type="GeneID" id="106179232"/>
<dbReference type="KEGG" id="lak:106179232"/>
<dbReference type="AlphaFoldDB" id="A0A1S3K6U9"/>
<dbReference type="Gene3D" id="2.60.210.10">
    <property type="entry name" value="Apoptosis, Tumor Necrosis Factor Receptor Associated Protein 2, Chain A"/>
    <property type="match status" value="1"/>
</dbReference>
<organism evidence="3 4">
    <name type="scientific">Lingula anatina</name>
    <name type="common">Brachiopod</name>
    <name type="synonym">Lingula unguis</name>
    <dbReference type="NCBI Taxonomy" id="7574"/>
    <lineage>
        <taxon>Eukaryota</taxon>
        <taxon>Metazoa</taxon>
        <taxon>Spiralia</taxon>
        <taxon>Lophotrochozoa</taxon>
        <taxon>Brachiopoda</taxon>
        <taxon>Linguliformea</taxon>
        <taxon>Lingulata</taxon>
        <taxon>Lingulida</taxon>
        <taxon>Linguloidea</taxon>
        <taxon>Lingulidae</taxon>
        <taxon>Lingula</taxon>
    </lineage>
</organism>
<dbReference type="InParanoid" id="A0A1S3K6U9"/>
<dbReference type="InterPro" id="IPR002083">
    <property type="entry name" value="MATH/TRAF_dom"/>
</dbReference>
<dbReference type="STRING" id="7574.A0A1S3K6U9"/>
<accession>A0A1S3K6U9</accession>
<reference evidence="4" key="1">
    <citation type="submission" date="2025-08" db="UniProtKB">
        <authorList>
            <consortium name="RefSeq"/>
        </authorList>
    </citation>
    <scope>IDENTIFICATION</scope>
    <source>
        <tissue evidence="4">Gonads</tissue>
    </source>
</reference>
<dbReference type="OrthoDB" id="10035275at2759"/>
<feature type="domain" description="MATH" evidence="2">
    <location>
        <begin position="38"/>
        <end position="134"/>
    </location>
</feature>
<dbReference type="RefSeq" id="XP_013418227.1">
    <property type="nucleotide sequence ID" value="XM_013562773.1"/>
</dbReference>
<name>A0A1S3K6U9_LINAN</name>
<evidence type="ECO:0000313" key="4">
    <source>
        <dbReference type="RefSeq" id="XP_013418227.1"/>
    </source>
</evidence>